<keyword evidence="4 6" id="KW-1133">Transmembrane helix</keyword>
<evidence type="ECO:0000256" key="4">
    <source>
        <dbReference type="ARBA" id="ARBA00022989"/>
    </source>
</evidence>
<evidence type="ECO:0000313" key="8">
    <source>
        <dbReference type="Proteomes" id="UP000478008"/>
    </source>
</evidence>
<reference evidence="7 8" key="1">
    <citation type="submission" date="2019-07" db="EMBL/GenBank/DDBJ databases">
        <authorList>
            <person name="Friedrich A."/>
            <person name="Schacherer J."/>
        </authorList>
    </citation>
    <scope>NUCLEOTIDE SEQUENCE [LARGE SCALE GENOMIC DNA]</scope>
</reference>
<dbReference type="Proteomes" id="UP000478008">
    <property type="component" value="Unassembled WGS sequence"/>
</dbReference>
<evidence type="ECO:0000313" key="7">
    <source>
        <dbReference type="EMBL" id="VUG15816.1"/>
    </source>
</evidence>
<organism evidence="7 8">
    <name type="scientific">Dekkera bruxellensis</name>
    <name type="common">Brettanomyces custersii</name>
    <dbReference type="NCBI Taxonomy" id="5007"/>
    <lineage>
        <taxon>Eukaryota</taxon>
        <taxon>Fungi</taxon>
        <taxon>Dikarya</taxon>
        <taxon>Ascomycota</taxon>
        <taxon>Saccharomycotina</taxon>
        <taxon>Pichiomycetes</taxon>
        <taxon>Pichiales</taxon>
        <taxon>Pichiaceae</taxon>
        <taxon>Brettanomyces</taxon>
    </lineage>
</organism>
<evidence type="ECO:0000256" key="1">
    <source>
        <dbReference type="ARBA" id="ARBA00004370"/>
    </source>
</evidence>
<comment type="subcellular location">
    <subcellularLocation>
        <location evidence="1">Membrane</location>
    </subcellularLocation>
</comment>
<evidence type="ECO:0000256" key="2">
    <source>
        <dbReference type="ARBA" id="ARBA00009530"/>
    </source>
</evidence>
<evidence type="ECO:0000256" key="5">
    <source>
        <dbReference type="ARBA" id="ARBA00023136"/>
    </source>
</evidence>
<proteinExistence type="inferred from homology"/>
<comment type="similarity">
    <text evidence="2">Belongs to the UPF0057 (PMP3) family.</text>
</comment>
<dbReference type="InterPro" id="IPR000612">
    <property type="entry name" value="PMP3"/>
</dbReference>
<feature type="transmembrane region" description="Helical" evidence="6">
    <location>
        <begin position="29"/>
        <end position="53"/>
    </location>
</feature>
<dbReference type="PANTHER" id="PTHR21659:SF42">
    <property type="entry name" value="UPF0057 MEMBRANE PROTEIN ZK632.10-RELATED"/>
    <property type="match status" value="1"/>
</dbReference>
<evidence type="ECO:0000256" key="3">
    <source>
        <dbReference type="ARBA" id="ARBA00022692"/>
    </source>
</evidence>
<dbReference type="GO" id="GO:0016020">
    <property type="term" value="C:membrane"/>
    <property type="evidence" value="ECO:0007669"/>
    <property type="project" value="UniProtKB-SubCell"/>
</dbReference>
<protein>
    <submittedName>
        <fullName evidence="7">DEBR0S1_00760g1_1</fullName>
    </submittedName>
</protein>
<keyword evidence="3 6" id="KW-0812">Transmembrane</keyword>
<dbReference type="EMBL" id="CABFWN010000001">
    <property type="protein sequence ID" value="VUG15816.1"/>
    <property type="molecule type" value="Genomic_DNA"/>
</dbReference>
<gene>
    <name evidence="7" type="primary">PMP3</name>
    <name evidence="7" type="ORF">DEBR0S1_00760G</name>
</gene>
<sequence length="56" mass="6153">MESSKIVAFILAFLLPPLAVFLERGIGASFFISIILCIFAWFPGIIFALFVVATTE</sequence>
<dbReference type="PROSITE" id="PS01309">
    <property type="entry name" value="UPF0057"/>
    <property type="match status" value="1"/>
</dbReference>
<evidence type="ECO:0000256" key="6">
    <source>
        <dbReference type="SAM" id="Phobius"/>
    </source>
</evidence>
<name>A0A7D9CUP2_DEKBR</name>
<accession>A0A7D9CUP2</accession>
<keyword evidence="5 6" id="KW-0472">Membrane</keyword>
<dbReference type="PANTHER" id="PTHR21659">
    <property type="entry name" value="HYDROPHOBIC PROTEIN RCI2 LOW TEMPERATURE AND SALT RESPONSIVE PROTEIN LTI6 -RELATED"/>
    <property type="match status" value="1"/>
</dbReference>
<keyword evidence="8" id="KW-1185">Reference proteome</keyword>
<dbReference type="AlphaFoldDB" id="A0A7D9CUP2"/>
<dbReference type="Pfam" id="PF01679">
    <property type="entry name" value="Pmp3"/>
    <property type="match status" value="1"/>
</dbReference>